<gene>
    <name evidence="12" type="ORF">LITE_LOCUS7477</name>
</gene>
<organism evidence="12 13">
    <name type="scientific">Linum tenue</name>
    <dbReference type="NCBI Taxonomy" id="586396"/>
    <lineage>
        <taxon>Eukaryota</taxon>
        <taxon>Viridiplantae</taxon>
        <taxon>Streptophyta</taxon>
        <taxon>Embryophyta</taxon>
        <taxon>Tracheophyta</taxon>
        <taxon>Spermatophyta</taxon>
        <taxon>Magnoliopsida</taxon>
        <taxon>eudicotyledons</taxon>
        <taxon>Gunneridae</taxon>
        <taxon>Pentapetalae</taxon>
        <taxon>rosids</taxon>
        <taxon>fabids</taxon>
        <taxon>Malpighiales</taxon>
        <taxon>Linaceae</taxon>
        <taxon>Linum</taxon>
    </lineage>
</organism>
<comment type="caution">
    <text evidence="12">The sequence shown here is derived from an EMBL/GenBank/DDBJ whole genome shotgun (WGS) entry which is preliminary data.</text>
</comment>
<reference evidence="12" key="1">
    <citation type="submission" date="2022-08" db="EMBL/GenBank/DDBJ databases">
        <authorList>
            <person name="Gutierrez-Valencia J."/>
        </authorList>
    </citation>
    <scope>NUCLEOTIDE SEQUENCE</scope>
</reference>
<keyword evidence="3" id="KW-0863">Zinc-finger</keyword>
<feature type="compositionally biased region" description="Pro residues" evidence="10">
    <location>
        <begin position="121"/>
        <end position="142"/>
    </location>
</feature>
<dbReference type="PANTHER" id="PTHR31948">
    <property type="entry name" value="ZINC-FINGER HOMEODOMAIN PROTEIN 2"/>
    <property type="match status" value="1"/>
</dbReference>
<comment type="subcellular location">
    <subcellularLocation>
        <location evidence="1">Nucleus</location>
    </subcellularLocation>
</comment>
<feature type="compositionally biased region" description="Polar residues" evidence="10">
    <location>
        <begin position="200"/>
        <end position="210"/>
    </location>
</feature>
<evidence type="ECO:0000313" key="12">
    <source>
        <dbReference type="EMBL" id="CAI0392269.1"/>
    </source>
</evidence>
<dbReference type="GO" id="GO:0000976">
    <property type="term" value="F:transcription cis-regulatory region binding"/>
    <property type="evidence" value="ECO:0007669"/>
    <property type="project" value="TreeGrafter"/>
</dbReference>
<feature type="region of interest" description="Disordered" evidence="10">
    <location>
        <begin position="1"/>
        <end position="58"/>
    </location>
</feature>
<feature type="region of interest" description="Disordered" evidence="10">
    <location>
        <begin position="114"/>
        <end position="215"/>
    </location>
</feature>
<dbReference type="FunFam" id="1.10.10.60:FF:000257">
    <property type="entry name" value="Zinc-finger homeodomain protein 2"/>
    <property type="match status" value="1"/>
</dbReference>
<dbReference type="NCBIfam" id="TIGR01565">
    <property type="entry name" value="homeo_ZF_HD"/>
    <property type="match status" value="1"/>
</dbReference>
<dbReference type="GO" id="GO:0050793">
    <property type="term" value="P:regulation of developmental process"/>
    <property type="evidence" value="ECO:0007669"/>
    <property type="project" value="TreeGrafter"/>
</dbReference>
<evidence type="ECO:0000313" key="13">
    <source>
        <dbReference type="Proteomes" id="UP001154282"/>
    </source>
</evidence>
<protein>
    <recommendedName>
        <fullName evidence="11">ZF-HD dimerization-type domain-containing protein</fullName>
    </recommendedName>
</protein>
<evidence type="ECO:0000256" key="9">
    <source>
        <dbReference type="ARBA" id="ARBA00023242"/>
    </source>
</evidence>
<proteinExistence type="predicted"/>
<dbReference type="GO" id="GO:0008270">
    <property type="term" value="F:zinc ion binding"/>
    <property type="evidence" value="ECO:0007669"/>
    <property type="project" value="UniProtKB-KW"/>
</dbReference>
<feature type="compositionally biased region" description="Pro residues" evidence="10">
    <location>
        <begin position="157"/>
        <end position="169"/>
    </location>
</feature>
<evidence type="ECO:0000256" key="1">
    <source>
        <dbReference type="ARBA" id="ARBA00004123"/>
    </source>
</evidence>
<dbReference type="GO" id="GO:0003700">
    <property type="term" value="F:DNA-binding transcription factor activity"/>
    <property type="evidence" value="ECO:0007669"/>
    <property type="project" value="TreeGrafter"/>
</dbReference>
<keyword evidence="7" id="KW-0371">Homeobox</keyword>
<evidence type="ECO:0000256" key="5">
    <source>
        <dbReference type="ARBA" id="ARBA00023015"/>
    </source>
</evidence>
<evidence type="ECO:0000256" key="6">
    <source>
        <dbReference type="ARBA" id="ARBA00023125"/>
    </source>
</evidence>
<evidence type="ECO:0000256" key="3">
    <source>
        <dbReference type="ARBA" id="ARBA00022771"/>
    </source>
</evidence>
<name>A0AAV0I551_9ROSI</name>
<dbReference type="EMBL" id="CAMGYJ010000003">
    <property type="protein sequence ID" value="CAI0392269.1"/>
    <property type="molecule type" value="Genomic_DNA"/>
</dbReference>
<evidence type="ECO:0000256" key="4">
    <source>
        <dbReference type="ARBA" id="ARBA00022833"/>
    </source>
</evidence>
<evidence type="ECO:0000256" key="2">
    <source>
        <dbReference type="ARBA" id="ARBA00022723"/>
    </source>
</evidence>
<accession>A0AAV0I551</accession>
<evidence type="ECO:0000256" key="10">
    <source>
        <dbReference type="SAM" id="MobiDB-lite"/>
    </source>
</evidence>
<evidence type="ECO:0000259" key="11">
    <source>
        <dbReference type="PROSITE" id="PS51523"/>
    </source>
</evidence>
<keyword evidence="2" id="KW-0479">Metal-binding</keyword>
<keyword evidence="4" id="KW-0862">Zinc</keyword>
<keyword evidence="13" id="KW-1185">Reference proteome</keyword>
<dbReference type="Proteomes" id="UP001154282">
    <property type="component" value="Unassembled WGS sequence"/>
</dbReference>
<dbReference type="AlphaFoldDB" id="A0AAV0I551"/>
<feature type="compositionally biased region" description="Low complexity" evidence="10">
    <location>
        <begin position="170"/>
        <end position="187"/>
    </location>
</feature>
<feature type="domain" description="ZF-HD dimerization-type" evidence="11">
    <location>
        <begin position="64"/>
        <end position="113"/>
    </location>
</feature>
<evidence type="ECO:0000256" key="7">
    <source>
        <dbReference type="ARBA" id="ARBA00023155"/>
    </source>
</evidence>
<dbReference type="PANTHER" id="PTHR31948:SF119">
    <property type="entry name" value="ZINC-FINGER HOMEODOMAIN PROTEIN 6-LIKE"/>
    <property type="match status" value="1"/>
</dbReference>
<keyword evidence="5" id="KW-0805">Transcription regulation</keyword>
<keyword evidence="9" id="KW-0539">Nucleus</keyword>
<keyword evidence="6" id="KW-0238">DNA-binding</keyword>
<keyword evidence="8" id="KW-0804">Transcription</keyword>
<dbReference type="GO" id="GO:0005634">
    <property type="term" value="C:nucleus"/>
    <property type="evidence" value="ECO:0007669"/>
    <property type="project" value="UniProtKB-SubCell"/>
</dbReference>
<dbReference type="PROSITE" id="PS51523">
    <property type="entry name" value="ZF_HD_DIMER"/>
    <property type="match status" value="1"/>
</dbReference>
<dbReference type="InterPro" id="IPR006456">
    <property type="entry name" value="ZF_HD_homeobox_Cys/His_dimer"/>
</dbReference>
<dbReference type="SUPFAM" id="SSF46689">
    <property type="entry name" value="Homeodomain-like"/>
    <property type="match status" value="1"/>
</dbReference>
<dbReference type="Gene3D" id="1.10.10.60">
    <property type="entry name" value="Homeodomain-like"/>
    <property type="match status" value="1"/>
</dbReference>
<dbReference type="InterPro" id="IPR006455">
    <property type="entry name" value="Homeodomain_ZF_HD"/>
</dbReference>
<dbReference type="NCBIfam" id="TIGR01566">
    <property type="entry name" value="ZF_HD_prot_N"/>
    <property type="match status" value="1"/>
</dbReference>
<evidence type="ECO:0000256" key="8">
    <source>
        <dbReference type="ARBA" id="ARBA00023163"/>
    </source>
</evidence>
<dbReference type="InterPro" id="IPR009057">
    <property type="entry name" value="Homeodomain-like_sf"/>
</dbReference>
<sequence>MRERGEGIGDPPAHTAEAAPPRSRRDPTADPEPSAAPNYNEEEEEEQYSRSRSPPAAPMPAVRYRECMRNHAASSGRHVVDGCGEFMPAGEEGTPAAFRCAACDCHRSFHRQEINGNHPAAPLPPPPPPPPLALPHPPPPPRYRGSTSSRNFQSSPLPLPHPPPPPLPPAAQNHNPPAVMVSFGDGSSSDDVDALGPSNEGMQQSATASYSRKRFRTRFTQEQKERMAELAERIGWRIQRQDEAGVQQFCSEIGVERKVFKVWMHNNKQQRRQ</sequence>
<dbReference type="Pfam" id="PF04770">
    <property type="entry name" value="ZF-HD_dimer"/>
    <property type="match status" value="1"/>
</dbReference>